<gene>
    <name evidence="2" type="ORF">CMQ_475</name>
</gene>
<dbReference type="RefSeq" id="XP_014173029.1">
    <property type="nucleotide sequence ID" value="XM_014317554.1"/>
</dbReference>
<name>F0XDZ3_GROCL</name>
<sequence>MILREDPEDEDSSDEGNLPKAPRTRTNEPICTSETVSPSAPAATTAMFWMTPTTCGGRPQCRYSLHHDLLLQRLRAALRAWRHKFAGDDD</sequence>
<dbReference type="AlphaFoldDB" id="F0XDZ3"/>
<dbReference type="HOGENOM" id="CLU_2441072_0_0_1"/>
<dbReference type="EMBL" id="GL629765">
    <property type="protein sequence ID" value="EFX03547.1"/>
    <property type="molecule type" value="Genomic_DNA"/>
</dbReference>
<reference evidence="2 3" key="1">
    <citation type="journal article" date="2011" name="Proc. Natl. Acad. Sci. U.S.A.">
        <title>Genome and transcriptome analyses of the mountain pine beetle-fungal symbiont Grosmannia clavigera, a lodgepole pine pathogen.</title>
        <authorList>
            <person name="DiGuistini S."/>
            <person name="Wang Y."/>
            <person name="Liao N.Y."/>
            <person name="Taylor G."/>
            <person name="Tanguay P."/>
            <person name="Feau N."/>
            <person name="Henrissat B."/>
            <person name="Chan S.K."/>
            <person name="Hesse-Orce U."/>
            <person name="Alamouti S.M."/>
            <person name="Tsui C.K.M."/>
            <person name="Docking R.T."/>
            <person name="Levasseur A."/>
            <person name="Haridas S."/>
            <person name="Robertson G."/>
            <person name="Birol I."/>
            <person name="Holt R.A."/>
            <person name="Marra M.A."/>
            <person name="Hamelin R.C."/>
            <person name="Hirst M."/>
            <person name="Jones S.J.M."/>
            <person name="Bohlmann J."/>
            <person name="Breuil C."/>
        </authorList>
    </citation>
    <scope>NUCLEOTIDE SEQUENCE [LARGE SCALE GENOMIC DNA]</scope>
    <source>
        <strain evidence="3">kw1407 / UAMH 11150</strain>
    </source>
</reference>
<feature type="compositionally biased region" description="Polar residues" evidence="1">
    <location>
        <begin position="27"/>
        <end position="36"/>
    </location>
</feature>
<dbReference type="InParanoid" id="F0XDZ3"/>
<evidence type="ECO:0000256" key="1">
    <source>
        <dbReference type="SAM" id="MobiDB-lite"/>
    </source>
</evidence>
<keyword evidence="3" id="KW-1185">Reference proteome</keyword>
<evidence type="ECO:0000313" key="2">
    <source>
        <dbReference type="EMBL" id="EFX03547.1"/>
    </source>
</evidence>
<dbReference type="Proteomes" id="UP000007796">
    <property type="component" value="Unassembled WGS sequence"/>
</dbReference>
<dbReference type="GeneID" id="25977995"/>
<accession>F0XDZ3</accession>
<feature type="compositionally biased region" description="Acidic residues" evidence="1">
    <location>
        <begin position="1"/>
        <end position="14"/>
    </location>
</feature>
<evidence type="ECO:0000313" key="3">
    <source>
        <dbReference type="Proteomes" id="UP000007796"/>
    </source>
</evidence>
<feature type="region of interest" description="Disordered" evidence="1">
    <location>
        <begin position="1"/>
        <end position="38"/>
    </location>
</feature>
<proteinExistence type="predicted"/>
<protein>
    <submittedName>
        <fullName evidence="2">Uncharacterized protein</fullName>
    </submittedName>
</protein>
<organism evidence="3">
    <name type="scientific">Grosmannia clavigera (strain kw1407 / UAMH 11150)</name>
    <name type="common">Blue stain fungus</name>
    <name type="synonym">Graphiocladiella clavigera</name>
    <dbReference type="NCBI Taxonomy" id="655863"/>
    <lineage>
        <taxon>Eukaryota</taxon>
        <taxon>Fungi</taxon>
        <taxon>Dikarya</taxon>
        <taxon>Ascomycota</taxon>
        <taxon>Pezizomycotina</taxon>
        <taxon>Sordariomycetes</taxon>
        <taxon>Sordariomycetidae</taxon>
        <taxon>Ophiostomatales</taxon>
        <taxon>Ophiostomataceae</taxon>
        <taxon>Leptographium</taxon>
    </lineage>
</organism>